<sequence>MNFRLPTTKTPCHLLQHTPTFLPASLGQWRPPLQGTQPDCTKHFSSPCSDSAHQWSCCAQQLPSFGTEAKPLEKEARLEPAKGLTLNGNVLALCGSFGFCRSAPGAILSPDPRNKRSRGEGIVSAALESSSLLLQLAAQKAPSCQDRILIGFSGNTGCCQGCREPHLIGNTGRARLAPHEGLEQINK</sequence>
<evidence type="ECO:0000313" key="2">
    <source>
        <dbReference type="Proteomes" id="UP000296049"/>
    </source>
</evidence>
<name>R0LCG5_ANAPL</name>
<accession>R0LCG5</accession>
<dbReference type="EMBL" id="KB742871">
    <property type="protein sequence ID" value="EOB03354.1"/>
    <property type="molecule type" value="Genomic_DNA"/>
</dbReference>
<reference evidence="2" key="1">
    <citation type="journal article" date="2013" name="Nat. Genet.">
        <title>The duck genome and transcriptome provide insight into an avian influenza virus reservoir species.</title>
        <authorList>
            <person name="Huang Y."/>
            <person name="Li Y."/>
            <person name="Burt D.W."/>
            <person name="Chen H."/>
            <person name="Zhang Y."/>
            <person name="Qian W."/>
            <person name="Kim H."/>
            <person name="Gan S."/>
            <person name="Zhao Y."/>
            <person name="Li J."/>
            <person name="Yi K."/>
            <person name="Feng H."/>
            <person name="Zhu P."/>
            <person name="Li B."/>
            <person name="Liu Q."/>
            <person name="Fairley S."/>
            <person name="Magor K.E."/>
            <person name="Du Z."/>
            <person name="Hu X."/>
            <person name="Goodman L."/>
            <person name="Tafer H."/>
            <person name="Vignal A."/>
            <person name="Lee T."/>
            <person name="Kim K.W."/>
            <person name="Sheng Z."/>
            <person name="An Y."/>
            <person name="Searle S."/>
            <person name="Herrero J."/>
            <person name="Groenen M.A."/>
            <person name="Crooijmans R.P."/>
            <person name="Faraut T."/>
            <person name="Cai Q."/>
            <person name="Webster R.G."/>
            <person name="Aldridge J.R."/>
            <person name="Warren W.C."/>
            <person name="Bartschat S."/>
            <person name="Kehr S."/>
            <person name="Marz M."/>
            <person name="Stadler P.F."/>
            <person name="Smith J."/>
            <person name="Kraus R.H."/>
            <person name="Zhao Y."/>
            <person name="Ren L."/>
            <person name="Fei J."/>
            <person name="Morisson M."/>
            <person name="Kaiser P."/>
            <person name="Griffin D.K."/>
            <person name="Rao M."/>
            <person name="Pitel F."/>
            <person name="Wang J."/>
            <person name="Li N."/>
        </authorList>
    </citation>
    <scope>NUCLEOTIDE SEQUENCE [LARGE SCALE GENOMIC DNA]</scope>
</reference>
<dbReference type="Proteomes" id="UP000296049">
    <property type="component" value="Unassembled WGS sequence"/>
</dbReference>
<keyword evidence="2" id="KW-1185">Reference proteome</keyword>
<protein>
    <submittedName>
        <fullName evidence="1">Uncharacterized protein</fullName>
    </submittedName>
</protein>
<dbReference type="AlphaFoldDB" id="R0LCG5"/>
<gene>
    <name evidence="1" type="ORF">Anapl_11878</name>
</gene>
<evidence type="ECO:0000313" key="1">
    <source>
        <dbReference type="EMBL" id="EOB03354.1"/>
    </source>
</evidence>
<organism evidence="1 2">
    <name type="scientific">Anas platyrhynchos</name>
    <name type="common">Mallard</name>
    <name type="synonym">Anas boschas</name>
    <dbReference type="NCBI Taxonomy" id="8839"/>
    <lineage>
        <taxon>Eukaryota</taxon>
        <taxon>Metazoa</taxon>
        <taxon>Chordata</taxon>
        <taxon>Craniata</taxon>
        <taxon>Vertebrata</taxon>
        <taxon>Euteleostomi</taxon>
        <taxon>Archelosauria</taxon>
        <taxon>Archosauria</taxon>
        <taxon>Dinosauria</taxon>
        <taxon>Saurischia</taxon>
        <taxon>Theropoda</taxon>
        <taxon>Coelurosauria</taxon>
        <taxon>Aves</taxon>
        <taxon>Neognathae</taxon>
        <taxon>Galloanserae</taxon>
        <taxon>Anseriformes</taxon>
        <taxon>Anatidae</taxon>
        <taxon>Anatinae</taxon>
        <taxon>Anas</taxon>
    </lineage>
</organism>
<proteinExistence type="predicted"/>